<name>A0A485KHX6_9STRA</name>
<dbReference type="EMBL" id="VJMH01003407">
    <property type="protein sequence ID" value="KAF0706048.1"/>
    <property type="molecule type" value="Genomic_DNA"/>
</dbReference>
<evidence type="ECO:0000313" key="5">
    <source>
        <dbReference type="Proteomes" id="UP000332933"/>
    </source>
</evidence>
<dbReference type="EMBL" id="VJMH01000004">
    <property type="protein sequence ID" value="KAF0720720.1"/>
    <property type="molecule type" value="Genomic_DNA"/>
</dbReference>
<dbReference type="OrthoDB" id="87317at2759"/>
<gene>
    <name evidence="4" type="primary">Aste57867_6839</name>
    <name evidence="3" type="synonym">Aste57867_145</name>
    <name evidence="2" type="ORF">As57867_000145</name>
    <name evidence="1" type="ORF">As57867_006818</name>
    <name evidence="3" type="ORF">ASTE57867_145</name>
    <name evidence="4" type="ORF">ASTE57867_6839</name>
</gene>
<protein>
    <submittedName>
        <fullName evidence="3">Aste57867_145 protein</fullName>
    </submittedName>
    <submittedName>
        <fullName evidence="4">Aste57867_6839 protein</fullName>
    </submittedName>
</protein>
<dbReference type="EMBL" id="CAADRA010000004">
    <property type="protein sequence ID" value="VFT77371.1"/>
    <property type="molecule type" value="Genomic_DNA"/>
</dbReference>
<dbReference type="Proteomes" id="UP000332933">
    <property type="component" value="Unassembled WGS sequence"/>
</dbReference>
<evidence type="ECO:0000313" key="1">
    <source>
        <dbReference type="EMBL" id="KAF0706048.1"/>
    </source>
</evidence>
<evidence type="ECO:0000313" key="3">
    <source>
        <dbReference type="EMBL" id="VFT77371.1"/>
    </source>
</evidence>
<reference evidence="1" key="2">
    <citation type="submission" date="2019-06" db="EMBL/GenBank/DDBJ databases">
        <title>Genomics analysis of Aphanomyces spp. identifies a new class of oomycete effector associated with host adaptation.</title>
        <authorList>
            <person name="Gaulin E."/>
        </authorList>
    </citation>
    <scope>NUCLEOTIDE SEQUENCE</scope>
    <source>
        <strain evidence="1">CBS 578.67</strain>
    </source>
</reference>
<organism evidence="4 5">
    <name type="scientific">Aphanomyces stellatus</name>
    <dbReference type="NCBI Taxonomy" id="120398"/>
    <lineage>
        <taxon>Eukaryota</taxon>
        <taxon>Sar</taxon>
        <taxon>Stramenopiles</taxon>
        <taxon>Oomycota</taxon>
        <taxon>Saprolegniomycetes</taxon>
        <taxon>Saprolegniales</taxon>
        <taxon>Verrucalvaceae</taxon>
        <taxon>Aphanomyces</taxon>
    </lineage>
</organism>
<proteinExistence type="predicted"/>
<evidence type="ECO:0000313" key="4">
    <source>
        <dbReference type="EMBL" id="VFT83801.1"/>
    </source>
</evidence>
<accession>A0A485KHX6</accession>
<evidence type="ECO:0000313" key="2">
    <source>
        <dbReference type="EMBL" id="KAF0720720.1"/>
    </source>
</evidence>
<keyword evidence="5" id="KW-1185">Reference proteome</keyword>
<sequence>MLTTTTIKAFFSNAKKPSSTYHKTTKPVKGLKLTNPFKQSAAAKCHPTPIVLRAPRASLCCEKRATAAATPKELSMVVYQVVDRSILRKYRSIVGGQQVPFHTIQNAFHRVVRHKGAVLDSIDEEADPAECDACRGHKLALVPACVSITLH</sequence>
<reference evidence="4 5" key="1">
    <citation type="submission" date="2019-03" db="EMBL/GenBank/DDBJ databases">
        <authorList>
            <person name="Gaulin E."/>
            <person name="Dumas B."/>
        </authorList>
    </citation>
    <scope>NUCLEOTIDE SEQUENCE [LARGE SCALE GENOMIC DNA]</scope>
    <source>
        <strain evidence="4">CBS 568.67</strain>
    </source>
</reference>
<dbReference type="AlphaFoldDB" id="A0A485KHX6"/>
<dbReference type="EMBL" id="CAADRA010003419">
    <property type="protein sequence ID" value="VFT83801.1"/>
    <property type="molecule type" value="Genomic_DNA"/>
</dbReference>